<sequence length="204" mass="21590">MAEPQDPHIPIAIDFVGGAVGFRLRSGEGRGQPLARACGLGKGALPTIVDATAGMGRDAFFLAALGAEVTLIERSPEVHAALADAMGRARRHDAEYAAIMGRMTLVHGDAIDLLAGLAPEVVLVDPMHPERSKSALVKKQMRDLRDVVGTDPDAAELMAAALAAARRRVVLKWPLRAAPIPGLRKPSHQIAGKTIRYDVFVTAA</sequence>
<comment type="caution">
    <text evidence="1">Lacks conserved residue(s) required for the propagation of feature annotation.</text>
</comment>
<dbReference type="PANTHER" id="PTHR36112">
    <property type="entry name" value="RIBOSOMAL RNA SMALL SUBUNIT METHYLTRANSFERASE J"/>
    <property type="match status" value="1"/>
</dbReference>
<dbReference type="Proteomes" id="UP000253759">
    <property type="component" value="Unassembled WGS sequence"/>
</dbReference>
<keyword evidence="3" id="KW-1185">Reference proteome</keyword>
<organism evidence="2 3">
    <name type="scientific">Pelagibacterium lacus</name>
    <dbReference type="NCBI Taxonomy" id="2282655"/>
    <lineage>
        <taxon>Bacteria</taxon>
        <taxon>Pseudomonadati</taxon>
        <taxon>Pseudomonadota</taxon>
        <taxon>Alphaproteobacteria</taxon>
        <taxon>Hyphomicrobiales</taxon>
        <taxon>Devosiaceae</taxon>
        <taxon>Pelagibacterium</taxon>
    </lineage>
</organism>
<keyword evidence="1 2" id="KW-0489">Methyltransferase</keyword>
<dbReference type="HAMAP" id="MF_01523">
    <property type="entry name" value="16SrRNA_methyltr_J"/>
    <property type="match status" value="1"/>
</dbReference>
<comment type="similarity">
    <text evidence="1">Belongs to the methyltransferase superfamily. RsmJ family.</text>
</comment>
<protein>
    <recommendedName>
        <fullName evidence="1">Ribosomal RNA small subunit methyltransferase J</fullName>
        <ecNumber evidence="1">2.1.1.242</ecNumber>
    </recommendedName>
    <alternativeName>
        <fullName evidence="1">16S rRNA m2G1516 methyltransferase</fullName>
    </alternativeName>
    <alternativeName>
        <fullName evidence="1">rRNA (guanine-N(2)-)-methyltransferase</fullName>
    </alternativeName>
</protein>
<keyword evidence="1 2" id="KW-0808">Transferase</keyword>
<dbReference type="GO" id="GO:0005737">
    <property type="term" value="C:cytoplasm"/>
    <property type="evidence" value="ECO:0007669"/>
    <property type="project" value="UniProtKB-SubCell"/>
</dbReference>
<dbReference type="EMBL" id="QQNH01000026">
    <property type="protein sequence ID" value="RDE08010.1"/>
    <property type="molecule type" value="Genomic_DNA"/>
</dbReference>
<evidence type="ECO:0000313" key="2">
    <source>
        <dbReference type="EMBL" id="RDE08010.1"/>
    </source>
</evidence>
<name>A0A369W3V1_9HYPH</name>
<comment type="subcellular location">
    <subcellularLocation>
        <location evidence="1">Cytoplasm</location>
    </subcellularLocation>
</comment>
<dbReference type="AlphaFoldDB" id="A0A369W3V1"/>
<keyword evidence="1" id="KW-0963">Cytoplasm</keyword>
<dbReference type="GO" id="GO:0008990">
    <property type="term" value="F:rRNA (guanine-N2-)-methyltransferase activity"/>
    <property type="evidence" value="ECO:0007669"/>
    <property type="project" value="UniProtKB-UniRule"/>
</dbReference>
<dbReference type="InterPro" id="IPR029063">
    <property type="entry name" value="SAM-dependent_MTases_sf"/>
</dbReference>
<dbReference type="OrthoDB" id="3191794at2"/>
<evidence type="ECO:0000313" key="3">
    <source>
        <dbReference type="Proteomes" id="UP000253759"/>
    </source>
</evidence>
<comment type="caution">
    <text evidence="2">The sequence shown here is derived from an EMBL/GenBank/DDBJ whole genome shotgun (WGS) entry which is preliminary data.</text>
</comment>
<proteinExistence type="inferred from homology"/>
<evidence type="ECO:0000256" key="1">
    <source>
        <dbReference type="HAMAP-Rule" id="MF_01523"/>
    </source>
</evidence>
<comment type="catalytic activity">
    <reaction evidence="1">
        <text>guanosine(1516) in 16S rRNA + S-adenosyl-L-methionine = N(2)-methylguanosine(1516) in 16S rRNA + S-adenosyl-L-homocysteine + H(+)</text>
        <dbReference type="Rhea" id="RHEA:43220"/>
        <dbReference type="Rhea" id="RHEA-COMP:10412"/>
        <dbReference type="Rhea" id="RHEA-COMP:10413"/>
        <dbReference type="ChEBI" id="CHEBI:15378"/>
        <dbReference type="ChEBI" id="CHEBI:57856"/>
        <dbReference type="ChEBI" id="CHEBI:59789"/>
        <dbReference type="ChEBI" id="CHEBI:74269"/>
        <dbReference type="ChEBI" id="CHEBI:74481"/>
        <dbReference type="EC" id="2.1.1.242"/>
    </reaction>
</comment>
<feature type="binding site" evidence="1">
    <location>
        <begin position="57"/>
        <end position="58"/>
    </location>
    <ligand>
        <name>S-adenosyl-L-methionine</name>
        <dbReference type="ChEBI" id="CHEBI:59789"/>
    </ligand>
</feature>
<dbReference type="SUPFAM" id="SSF53335">
    <property type="entry name" value="S-adenosyl-L-methionine-dependent methyltransferases"/>
    <property type="match status" value="1"/>
</dbReference>
<accession>A0A369W3V1</accession>
<keyword evidence="1" id="KW-0949">S-adenosyl-L-methionine</keyword>
<dbReference type="RefSeq" id="WP_114646775.1">
    <property type="nucleotide sequence ID" value="NZ_QQNH01000026.1"/>
</dbReference>
<comment type="function">
    <text evidence="1">Specifically methylates the guanosine in position 1516 of 16S rRNA.</text>
</comment>
<dbReference type="InterPro" id="IPR007536">
    <property type="entry name" value="16SrRNA_methylTrfase_J"/>
</dbReference>
<keyword evidence="1" id="KW-0698">rRNA processing</keyword>
<dbReference type="Gene3D" id="3.40.50.150">
    <property type="entry name" value="Vaccinia Virus protein VP39"/>
    <property type="match status" value="1"/>
</dbReference>
<feature type="binding site" evidence="1">
    <location>
        <begin position="73"/>
        <end position="74"/>
    </location>
    <ligand>
        <name>S-adenosyl-L-methionine</name>
        <dbReference type="ChEBI" id="CHEBI:59789"/>
    </ligand>
</feature>
<feature type="binding site" evidence="1">
    <location>
        <position position="125"/>
    </location>
    <ligand>
        <name>S-adenosyl-L-methionine</name>
        <dbReference type="ChEBI" id="CHEBI:59789"/>
    </ligand>
</feature>
<dbReference type="PANTHER" id="PTHR36112:SF1">
    <property type="entry name" value="RIBOSOMAL RNA SMALL SUBUNIT METHYLTRANSFERASE J"/>
    <property type="match status" value="1"/>
</dbReference>
<dbReference type="Pfam" id="PF04445">
    <property type="entry name" value="SAM_MT"/>
    <property type="match status" value="1"/>
</dbReference>
<reference evidence="3" key="1">
    <citation type="submission" date="2018-07" db="EMBL/GenBank/DDBJ databases">
        <authorList>
            <person name="Liu B.-T."/>
            <person name="Du Z."/>
        </authorList>
    </citation>
    <scope>NUCLEOTIDE SEQUENCE [LARGE SCALE GENOMIC DNA]</scope>
    <source>
        <strain evidence="3">XYN52</strain>
    </source>
</reference>
<gene>
    <name evidence="1" type="primary">rsmJ</name>
    <name evidence="2" type="ORF">DVH29_13815</name>
</gene>
<dbReference type="EC" id="2.1.1.242" evidence="1"/>